<evidence type="ECO:0000313" key="2">
    <source>
        <dbReference type="Proteomes" id="UP000323000"/>
    </source>
</evidence>
<name>A0A5C7HKG8_9ROSI</name>
<dbReference type="OrthoDB" id="1930572at2759"/>
<evidence type="ECO:0000313" key="1">
    <source>
        <dbReference type="EMBL" id="TXG57394.1"/>
    </source>
</evidence>
<dbReference type="EMBL" id="VAHF01000008">
    <property type="protein sequence ID" value="TXG57394.1"/>
    <property type="molecule type" value="Genomic_DNA"/>
</dbReference>
<accession>A0A5C7HKG8</accession>
<protein>
    <submittedName>
        <fullName evidence="1">Uncharacterized protein</fullName>
    </submittedName>
</protein>
<gene>
    <name evidence="1" type="ORF">EZV62_018707</name>
</gene>
<keyword evidence="2" id="KW-1185">Reference proteome</keyword>
<organism evidence="1 2">
    <name type="scientific">Acer yangbiense</name>
    <dbReference type="NCBI Taxonomy" id="1000413"/>
    <lineage>
        <taxon>Eukaryota</taxon>
        <taxon>Viridiplantae</taxon>
        <taxon>Streptophyta</taxon>
        <taxon>Embryophyta</taxon>
        <taxon>Tracheophyta</taxon>
        <taxon>Spermatophyta</taxon>
        <taxon>Magnoliopsida</taxon>
        <taxon>eudicotyledons</taxon>
        <taxon>Gunneridae</taxon>
        <taxon>Pentapetalae</taxon>
        <taxon>rosids</taxon>
        <taxon>malvids</taxon>
        <taxon>Sapindales</taxon>
        <taxon>Sapindaceae</taxon>
        <taxon>Hippocastanoideae</taxon>
        <taxon>Acereae</taxon>
        <taxon>Acer</taxon>
    </lineage>
</organism>
<reference evidence="2" key="1">
    <citation type="journal article" date="2019" name="Gigascience">
        <title>De novo genome assembly of the endangered Acer yangbiense, a plant species with extremely small populations endemic to Yunnan Province, China.</title>
        <authorList>
            <person name="Yang J."/>
            <person name="Wariss H.M."/>
            <person name="Tao L."/>
            <person name="Zhang R."/>
            <person name="Yun Q."/>
            <person name="Hollingsworth P."/>
            <person name="Dao Z."/>
            <person name="Luo G."/>
            <person name="Guo H."/>
            <person name="Ma Y."/>
            <person name="Sun W."/>
        </authorList>
    </citation>
    <scope>NUCLEOTIDE SEQUENCE [LARGE SCALE GENOMIC DNA]</scope>
    <source>
        <strain evidence="2">cv. Malutang</strain>
    </source>
</reference>
<proteinExistence type="predicted"/>
<dbReference type="PANTHER" id="PTHR36324:SF1">
    <property type="entry name" value="OS09G0460100 PROTEIN"/>
    <property type="match status" value="1"/>
</dbReference>
<dbReference type="AlphaFoldDB" id="A0A5C7HKG8"/>
<sequence length="109" mass="12920">MCREAYHSVKISFSGCSTLTGLDFQDFQKLDYQDLKWSLIQELCYYQGRPFSLCKKAVLLLPESWSWRKGTRIARRPYTLRLRLDNLLVFLCFLQQGHASLTFILDYRV</sequence>
<comment type="caution">
    <text evidence="1">The sequence shown here is derived from an EMBL/GenBank/DDBJ whole genome shotgun (WGS) entry which is preliminary data.</text>
</comment>
<dbReference type="Proteomes" id="UP000323000">
    <property type="component" value="Chromosome 8"/>
</dbReference>
<dbReference type="PANTHER" id="PTHR36324">
    <property type="entry name" value="OS09G0460100 PROTEIN"/>
    <property type="match status" value="1"/>
</dbReference>